<dbReference type="Proteomes" id="UP001497512">
    <property type="component" value="Chromosome 11"/>
</dbReference>
<reference evidence="3" key="1">
    <citation type="submission" date="2024-02" db="EMBL/GenBank/DDBJ databases">
        <authorList>
            <consortium name="ELIXIR-Norway"/>
            <consortium name="Elixir Norway"/>
        </authorList>
    </citation>
    <scope>NUCLEOTIDE SEQUENCE</scope>
</reference>
<feature type="compositionally biased region" description="Basic and acidic residues" evidence="1">
    <location>
        <begin position="477"/>
        <end position="486"/>
    </location>
</feature>
<evidence type="ECO:0000256" key="1">
    <source>
        <dbReference type="SAM" id="MobiDB-lite"/>
    </source>
</evidence>
<feature type="region of interest" description="Disordered" evidence="1">
    <location>
        <begin position="337"/>
        <end position="389"/>
    </location>
</feature>
<keyword evidence="2" id="KW-1133">Transmembrane helix</keyword>
<accession>A0ABP0THC3</accession>
<feature type="compositionally biased region" description="Basic residues" evidence="1">
    <location>
        <begin position="1"/>
        <end position="10"/>
    </location>
</feature>
<feature type="compositionally biased region" description="Polar residues" evidence="1">
    <location>
        <begin position="491"/>
        <end position="527"/>
    </location>
</feature>
<feature type="transmembrane region" description="Helical" evidence="2">
    <location>
        <begin position="29"/>
        <end position="52"/>
    </location>
</feature>
<keyword evidence="2" id="KW-0472">Membrane</keyword>
<feature type="region of interest" description="Disordered" evidence="1">
    <location>
        <begin position="1"/>
        <end position="24"/>
    </location>
</feature>
<protein>
    <submittedName>
        <fullName evidence="3">Uncharacterized protein</fullName>
    </submittedName>
</protein>
<feature type="compositionally biased region" description="Basic residues" evidence="1">
    <location>
        <begin position="112"/>
        <end position="124"/>
    </location>
</feature>
<name>A0ABP0THC3_9BRYO</name>
<feature type="region of interest" description="Disordered" evidence="1">
    <location>
        <begin position="707"/>
        <end position="759"/>
    </location>
</feature>
<gene>
    <name evidence="3" type="ORF">CSSPTR1EN2_LOCUS3571</name>
</gene>
<feature type="region of interest" description="Disordered" evidence="1">
    <location>
        <begin position="201"/>
        <end position="222"/>
    </location>
</feature>
<feature type="compositionally biased region" description="Basic and acidic residues" evidence="1">
    <location>
        <begin position="209"/>
        <end position="222"/>
    </location>
</feature>
<feature type="region of interest" description="Disordered" evidence="1">
    <location>
        <begin position="102"/>
        <end position="134"/>
    </location>
</feature>
<keyword evidence="2" id="KW-0812">Transmembrane</keyword>
<evidence type="ECO:0000313" key="3">
    <source>
        <dbReference type="EMBL" id="CAK9196633.1"/>
    </source>
</evidence>
<feature type="compositionally biased region" description="Low complexity" evidence="1">
    <location>
        <begin position="715"/>
        <end position="729"/>
    </location>
</feature>
<feature type="region of interest" description="Disordered" evidence="1">
    <location>
        <begin position="428"/>
        <end position="562"/>
    </location>
</feature>
<feature type="compositionally biased region" description="Low complexity" evidence="1">
    <location>
        <begin position="102"/>
        <end position="111"/>
    </location>
</feature>
<keyword evidence="4" id="KW-1185">Reference proteome</keyword>
<evidence type="ECO:0000313" key="4">
    <source>
        <dbReference type="Proteomes" id="UP001497512"/>
    </source>
</evidence>
<feature type="compositionally biased region" description="Acidic residues" evidence="1">
    <location>
        <begin position="449"/>
        <end position="476"/>
    </location>
</feature>
<organism evidence="3 4">
    <name type="scientific">Sphagnum troendelagicum</name>
    <dbReference type="NCBI Taxonomy" id="128251"/>
    <lineage>
        <taxon>Eukaryota</taxon>
        <taxon>Viridiplantae</taxon>
        <taxon>Streptophyta</taxon>
        <taxon>Embryophyta</taxon>
        <taxon>Bryophyta</taxon>
        <taxon>Sphagnophytina</taxon>
        <taxon>Sphagnopsida</taxon>
        <taxon>Sphagnales</taxon>
        <taxon>Sphagnaceae</taxon>
        <taxon>Sphagnum</taxon>
    </lineage>
</organism>
<feature type="compositionally biased region" description="Polar residues" evidence="1">
    <location>
        <begin position="535"/>
        <end position="545"/>
    </location>
</feature>
<sequence length="759" mass="83564">MGGRWRRRRRSDHDNNNSSSSSTNGGRGVAMDLVMIFWHNPLLILAVILLFTPPLYPLLVYFSPLLMSTALCVAALLSIKGHSSEVGDPTVVVAAAAAAAASSSSSSGPPHSLHHHPHHHHHHRRPDDSSDATAAAGAGTWIRVSDVVLADSVSSVAASSGSSFAAHRYEHLVDWSGESQVQRVWSWSTDRAVESAIQQQSRALRSSKKSSEEEQQQEKDRWTTWVKEYEARPEWNEATAPPSQDGGFAAAVKREQEMRLEKEALKLETEKFRERFKIAAIKANLHRQQKTSAVQDEEEAAAVLRQTKPDALAKRHFFDAQTLLSIERFLFTETDAGADPSLPTETEVPAAQGFHQPKTAAGACVRRERHGSNVEDEEEVKTSGEQKQQQLSLSFARYLSSESLSGSSTASRGKQVSPRLLHIPLKASSDNGVVGKQSFTADKRHAESTSEEDYSSDDQESDADDDDYDYDDDDDSSDHSEIRKLLGMENRSLQQSSEPNPSVVQDLMTPSSTSCSYKASSNSTIGFNVQRLDQHSGTQVDNTPDTMGDSDSDSSSSSSSQAFHDYTLKTDCHPLESADHDSQEKDKGSISLEKIKITQKTDCDALENADCGSQEKDKGSISLERIEITQKTDCDALENADCGSQKKEKGSISLERTEITQKTDCHALENTDCGSQEKDKGNIALEKIEIARMQSRRQLKSGRSFVSSLEESCNSQQRSSSLQIASISSLDHRRRSTTTSTLKPLVWRSRSSDSPEMED</sequence>
<evidence type="ECO:0000256" key="2">
    <source>
        <dbReference type="SAM" id="Phobius"/>
    </source>
</evidence>
<proteinExistence type="predicted"/>
<dbReference type="EMBL" id="OZ019903">
    <property type="protein sequence ID" value="CAK9196633.1"/>
    <property type="molecule type" value="Genomic_DNA"/>
</dbReference>